<evidence type="ECO:0000256" key="4">
    <source>
        <dbReference type="ARBA" id="ARBA00022840"/>
    </source>
</evidence>
<dbReference type="EMBL" id="JACDQQ010001230">
    <property type="protein sequence ID" value="MBA0085826.1"/>
    <property type="molecule type" value="Genomic_DNA"/>
</dbReference>
<dbReference type="PROSITE" id="PS50011">
    <property type="entry name" value="PROTEIN_KINASE_DOM"/>
    <property type="match status" value="1"/>
</dbReference>
<organism evidence="7 8">
    <name type="scientific">Candidatus Acidiferrum panamense</name>
    <dbReference type="NCBI Taxonomy" id="2741543"/>
    <lineage>
        <taxon>Bacteria</taxon>
        <taxon>Pseudomonadati</taxon>
        <taxon>Acidobacteriota</taxon>
        <taxon>Terriglobia</taxon>
        <taxon>Candidatus Acidiferrales</taxon>
        <taxon>Candidatus Acidiferrum</taxon>
    </lineage>
</organism>
<dbReference type="InterPro" id="IPR008271">
    <property type="entry name" value="Ser/Thr_kinase_AS"/>
</dbReference>
<dbReference type="Gene3D" id="1.10.510.10">
    <property type="entry name" value="Transferase(Phosphotransferase) domain 1"/>
    <property type="match status" value="1"/>
</dbReference>
<dbReference type="PANTHER" id="PTHR43289:SF6">
    <property type="entry name" value="SERINE_THREONINE-PROTEIN KINASE NEKL-3"/>
    <property type="match status" value="1"/>
</dbReference>
<evidence type="ECO:0000256" key="3">
    <source>
        <dbReference type="ARBA" id="ARBA00022777"/>
    </source>
</evidence>
<accession>A0A7V8NQW9</accession>
<keyword evidence="8" id="KW-1185">Reference proteome</keyword>
<dbReference type="PROSITE" id="PS00107">
    <property type="entry name" value="PROTEIN_KINASE_ATP"/>
    <property type="match status" value="1"/>
</dbReference>
<comment type="caution">
    <text evidence="7">The sequence shown here is derived from an EMBL/GenBank/DDBJ whole genome shotgun (WGS) entry which is preliminary data.</text>
</comment>
<dbReference type="GO" id="GO:0005524">
    <property type="term" value="F:ATP binding"/>
    <property type="evidence" value="ECO:0007669"/>
    <property type="project" value="UniProtKB-UniRule"/>
</dbReference>
<evidence type="ECO:0000256" key="1">
    <source>
        <dbReference type="ARBA" id="ARBA00022679"/>
    </source>
</evidence>
<dbReference type="Gene3D" id="3.30.200.20">
    <property type="entry name" value="Phosphorylase Kinase, domain 1"/>
    <property type="match status" value="1"/>
</dbReference>
<dbReference type="SMART" id="SM00220">
    <property type="entry name" value="S_TKc"/>
    <property type="match status" value="1"/>
</dbReference>
<dbReference type="PANTHER" id="PTHR43289">
    <property type="entry name" value="MITOGEN-ACTIVATED PROTEIN KINASE KINASE KINASE 20-RELATED"/>
    <property type="match status" value="1"/>
</dbReference>
<evidence type="ECO:0000313" key="7">
    <source>
        <dbReference type="EMBL" id="MBA0085826.1"/>
    </source>
</evidence>
<dbReference type="CDD" id="cd14014">
    <property type="entry name" value="STKc_PknB_like"/>
    <property type="match status" value="1"/>
</dbReference>
<feature type="non-terminal residue" evidence="7">
    <location>
        <position position="159"/>
    </location>
</feature>
<feature type="binding site" evidence="5">
    <location>
        <position position="51"/>
    </location>
    <ligand>
        <name>ATP</name>
        <dbReference type="ChEBI" id="CHEBI:30616"/>
    </ligand>
</feature>
<dbReference type="PROSITE" id="PS00108">
    <property type="entry name" value="PROTEIN_KINASE_ST"/>
    <property type="match status" value="1"/>
</dbReference>
<dbReference type="Proteomes" id="UP000567293">
    <property type="component" value="Unassembled WGS sequence"/>
</dbReference>
<gene>
    <name evidence="7" type="ORF">HRJ53_12585</name>
</gene>
<dbReference type="GO" id="GO:0004674">
    <property type="term" value="F:protein serine/threonine kinase activity"/>
    <property type="evidence" value="ECO:0007669"/>
    <property type="project" value="UniProtKB-KW"/>
</dbReference>
<feature type="domain" description="Protein kinase" evidence="6">
    <location>
        <begin position="22"/>
        <end position="159"/>
    </location>
</feature>
<protein>
    <submittedName>
        <fullName evidence="7">Serine/threonine protein kinase</fullName>
    </submittedName>
</protein>
<keyword evidence="7" id="KW-0723">Serine/threonine-protein kinase</keyword>
<dbReference type="SUPFAM" id="SSF56112">
    <property type="entry name" value="Protein kinase-like (PK-like)"/>
    <property type="match status" value="1"/>
</dbReference>
<dbReference type="InterPro" id="IPR000719">
    <property type="entry name" value="Prot_kinase_dom"/>
</dbReference>
<evidence type="ECO:0000256" key="5">
    <source>
        <dbReference type="PROSITE-ProRule" id="PRU10141"/>
    </source>
</evidence>
<evidence type="ECO:0000259" key="6">
    <source>
        <dbReference type="PROSITE" id="PS50011"/>
    </source>
</evidence>
<dbReference type="Pfam" id="PF00069">
    <property type="entry name" value="Pkinase"/>
    <property type="match status" value="1"/>
</dbReference>
<reference evidence="7" key="1">
    <citation type="submission" date="2020-06" db="EMBL/GenBank/DDBJ databases">
        <title>Legume-microbial interactions unlock mineral nutrients during tropical forest succession.</title>
        <authorList>
            <person name="Epihov D.Z."/>
        </authorList>
    </citation>
    <scope>NUCLEOTIDE SEQUENCE [LARGE SCALE GENOMIC DNA]</scope>
    <source>
        <strain evidence="7">Pan2503</strain>
    </source>
</reference>
<sequence>MRPPDGSSAGDDRLPGSTVSHYLILERLGGGGMGVVYKAQDLRLNRFVALKFLPQEAPLDASLVEQLRREARAASALNNPHICTVHDIDEQVGRPFIVMELLEGQTLKHRIAAGPLGADEIVSLGIQIAEALDAAHDRDIIHRDIKPANIFVTVSYTHL</sequence>
<dbReference type="InterPro" id="IPR011009">
    <property type="entry name" value="Kinase-like_dom_sf"/>
</dbReference>
<evidence type="ECO:0000256" key="2">
    <source>
        <dbReference type="ARBA" id="ARBA00022741"/>
    </source>
</evidence>
<keyword evidence="1" id="KW-0808">Transferase</keyword>
<keyword evidence="2 5" id="KW-0547">Nucleotide-binding</keyword>
<name>A0A7V8NQW9_9BACT</name>
<proteinExistence type="predicted"/>
<evidence type="ECO:0000313" key="8">
    <source>
        <dbReference type="Proteomes" id="UP000567293"/>
    </source>
</evidence>
<dbReference type="InterPro" id="IPR017441">
    <property type="entry name" value="Protein_kinase_ATP_BS"/>
</dbReference>
<dbReference type="AlphaFoldDB" id="A0A7V8NQW9"/>
<keyword evidence="3 7" id="KW-0418">Kinase</keyword>
<keyword evidence="4 5" id="KW-0067">ATP-binding</keyword>